<comment type="caution">
    <text evidence="1">The sequence shown here is derived from an EMBL/GenBank/DDBJ whole genome shotgun (WGS) entry which is preliminary data.</text>
</comment>
<dbReference type="OrthoDB" id="1658288at2759"/>
<evidence type="ECO:0008006" key="3">
    <source>
        <dbReference type="Google" id="ProtNLM"/>
    </source>
</evidence>
<gene>
    <name evidence="1" type="ORF">EDB81DRAFT_882341</name>
</gene>
<protein>
    <recommendedName>
        <fullName evidence="3">NB-ARC domain-containing protein</fullName>
    </recommendedName>
</protein>
<dbReference type="SUPFAM" id="SSF52540">
    <property type="entry name" value="P-loop containing nucleoside triphosphate hydrolases"/>
    <property type="match status" value="1"/>
</dbReference>
<proteinExistence type="predicted"/>
<dbReference type="InterPro" id="IPR027417">
    <property type="entry name" value="P-loop_NTPase"/>
</dbReference>
<keyword evidence="2" id="KW-1185">Reference proteome</keyword>
<evidence type="ECO:0000313" key="2">
    <source>
        <dbReference type="Proteomes" id="UP000738349"/>
    </source>
</evidence>
<name>A0A9P9J6V4_9HYPO</name>
<reference evidence="1" key="1">
    <citation type="journal article" date="2021" name="Nat. Commun.">
        <title>Genetic determinants of endophytism in the Arabidopsis root mycobiome.</title>
        <authorList>
            <person name="Mesny F."/>
            <person name="Miyauchi S."/>
            <person name="Thiergart T."/>
            <person name="Pickel B."/>
            <person name="Atanasova L."/>
            <person name="Karlsson M."/>
            <person name="Huettel B."/>
            <person name="Barry K.W."/>
            <person name="Haridas S."/>
            <person name="Chen C."/>
            <person name="Bauer D."/>
            <person name="Andreopoulos W."/>
            <person name="Pangilinan J."/>
            <person name="LaButti K."/>
            <person name="Riley R."/>
            <person name="Lipzen A."/>
            <person name="Clum A."/>
            <person name="Drula E."/>
            <person name="Henrissat B."/>
            <person name="Kohler A."/>
            <person name="Grigoriev I.V."/>
            <person name="Martin F.M."/>
            <person name="Hacquard S."/>
        </authorList>
    </citation>
    <scope>NUCLEOTIDE SEQUENCE</scope>
    <source>
        <strain evidence="1">MPI-CAGE-AT-0147</strain>
    </source>
</reference>
<dbReference type="PANTHER" id="PTHR35205">
    <property type="entry name" value="NB-ARC AND TPR DOMAIN PROTEIN"/>
    <property type="match status" value="1"/>
</dbReference>
<dbReference type="EMBL" id="JAGMUV010000006">
    <property type="protein sequence ID" value="KAH7153402.1"/>
    <property type="molecule type" value="Genomic_DNA"/>
</dbReference>
<accession>A0A9P9J6V4</accession>
<sequence>MVRATPISFSRVLFRLRSTQYRNWLLVIDSAENLDQDGLAKYIPSCSHGSILVTSTRRQARCGPRQLEVANIDDLDNQSSLDLLLKLARYSDLDDETEMIAAKEVAKELDEFPLAIEQAARLIREGEFTFSDFLDQYRSIYRHLMAINSSDELWSYDKSRVILTILDMAHRSLDSEELGDTPMEVVKLQKILSERPYLRLSLRRLCQLLLDQTEGGVWPNREFNNTPNHVFLELKQYQLEQ</sequence>
<evidence type="ECO:0000313" key="1">
    <source>
        <dbReference type="EMBL" id="KAH7153402.1"/>
    </source>
</evidence>
<dbReference type="Proteomes" id="UP000738349">
    <property type="component" value="Unassembled WGS sequence"/>
</dbReference>
<dbReference type="PANTHER" id="PTHR35205:SF1">
    <property type="entry name" value="ZU5 DOMAIN-CONTAINING PROTEIN"/>
    <property type="match status" value="1"/>
</dbReference>
<organism evidence="1 2">
    <name type="scientific">Dactylonectria macrodidyma</name>
    <dbReference type="NCBI Taxonomy" id="307937"/>
    <lineage>
        <taxon>Eukaryota</taxon>
        <taxon>Fungi</taxon>
        <taxon>Dikarya</taxon>
        <taxon>Ascomycota</taxon>
        <taxon>Pezizomycotina</taxon>
        <taxon>Sordariomycetes</taxon>
        <taxon>Hypocreomycetidae</taxon>
        <taxon>Hypocreales</taxon>
        <taxon>Nectriaceae</taxon>
        <taxon>Dactylonectria</taxon>
    </lineage>
</organism>
<dbReference type="AlphaFoldDB" id="A0A9P9J6V4"/>